<feature type="domain" description="Autotransporter" evidence="5">
    <location>
        <begin position="410"/>
        <end position="699"/>
    </location>
</feature>
<comment type="caution">
    <text evidence="6">The sequence shown here is derived from an EMBL/GenBank/DDBJ whole genome shotgun (WGS) entry which is preliminary data.</text>
</comment>
<accession>A0ABU0H8Y4</accession>
<reference evidence="6 7" key="1">
    <citation type="submission" date="2023-07" db="EMBL/GenBank/DDBJ databases">
        <title>Genomic Encyclopedia of Type Strains, Phase IV (KMG-IV): sequencing the most valuable type-strain genomes for metagenomic binning, comparative biology and taxonomic classification.</title>
        <authorList>
            <person name="Goeker M."/>
        </authorList>
    </citation>
    <scope>NUCLEOTIDE SEQUENCE [LARGE SCALE GENOMIC DNA]</scope>
    <source>
        <strain evidence="6 7">B6-8</strain>
    </source>
</reference>
<keyword evidence="2 4" id="KW-0732">Signal</keyword>
<organism evidence="6 7">
    <name type="scientific">Kaistia dalseonensis</name>
    <dbReference type="NCBI Taxonomy" id="410840"/>
    <lineage>
        <taxon>Bacteria</taxon>
        <taxon>Pseudomonadati</taxon>
        <taxon>Pseudomonadota</taxon>
        <taxon>Alphaproteobacteria</taxon>
        <taxon>Hyphomicrobiales</taxon>
        <taxon>Kaistiaceae</taxon>
        <taxon>Kaistia</taxon>
    </lineage>
</organism>
<feature type="region of interest" description="Disordered" evidence="3">
    <location>
        <begin position="239"/>
        <end position="283"/>
    </location>
</feature>
<dbReference type="PROSITE" id="PS51208">
    <property type="entry name" value="AUTOTRANSPORTER"/>
    <property type="match status" value="1"/>
</dbReference>
<comment type="similarity">
    <text evidence="1">Belongs to the ice-binding protein family.</text>
</comment>
<gene>
    <name evidence="6" type="ORF">QO014_003178</name>
</gene>
<evidence type="ECO:0000256" key="4">
    <source>
        <dbReference type="SAM" id="SignalP"/>
    </source>
</evidence>
<evidence type="ECO:0000256" key="1">
    <source>
        <dbReference type="ARBA" id="ARBA00005445"/>
    </source>
</evidence>
<feature type="compositionally biased region" description="Gly residues" evidence="3">
    <location>
        <begin position="257"/>
        <end position="277"/>
    </location>
</feature>
<name>A0ABU0H8Y4_9HYPH</name>
<evidence type="ECO:0000313" key="7">
    <source>
        <dbReference type="Proteomes" id="UP001241603"/>
    </source>
</evidence>
<feature type="signal peptide" evidence="4">
    <location>
        <begin position="1"/>
        <end position="29"/>
    </location>
</feature>
<evidence type="ECO:0000313" key="6">
    <source>
        <dbReference type="EMBL" id="MDQ0438783.1"/>
    </source>
</evidence>
<evidence type="ECO:0000256" key="2">
    <source>
        <dbReference type="ARBA" id="ARBA00022729"/>
    </source>
</evidence>
<dbReference type="EMBL" id="JAUSVO010000004">
    <property type="protein sequence ID" value="MDQ0438783.1"/>
    <property type="molecule type" value="Genomic_DNA"/>
</dbReference>
<dbReference type="SMART" id="SM00869">
    <property type="entry name" value="Autotransporter"/>
    <property type="match status" value="1"/>
</dbReference>
<feature type="chain" id="PRO_5046470720" evidence="4">
    <location>
        <begin position="30"/>
        <end position="699"/>
    </location>
</feature>
<keyword evidence="7" id="KW-1185">Reference proteome</keyword>
<proteinExistence type="inferred from homology"/>
<dbReference type="InterPro" id="IPR036709">
    <property type="entry name" value="Autotransporte_beta_dom_sf"/>
</dbReference>
<dbReference type="InterPro" id="IPR021884">
    <property type="entry name" value="Ice-bd_prot"/>
</dbReference>
<protein>
    <submittedName>
        <fullName evidence="6">Uncharacterized protein with beta-barrel porin domain</fullName>
    </submittedName>
</protein>
<sequence length="699" mass="70846">MKFPGAPKIASVIAFPFALTIGTCSSASAEDLRSFAILAGSTVTNTGTSIINGNIGVSPGTAIVGFPPGIVTAPYVIHANDGVAVQAQIDLVAAYNDLQGRPTTIDLTGKDLAGLVLGPGVYSFNTSAQLTGTLTLDAKGNPNAVFIVNIGSTLITSSGAAVALVNGAQGGNVYFVSGSSATLGTDTAFAGEILALTSITLNTNASINCGAALARNGAVTLDSNTISVCTAQTTPFGTVLTAPPTDGGTTTPPTTGGDNGTPTTGGGTTTPTTGGGSTTPTPTPVPTNALAVAQGLDTYIAAGGATPLLFNLLPAEALKTEFSELSGEISTAVAPAGNQAMNGFLLGVFNRLNDDQLFNTPPSNAPLPANTNRPGGMTVKALGYGADDPRPAQVASTMSAVDNGSTKTMPVLRPLSIWAAAYGDTSETNGDYTIGTHDRSVSTVGIVGGLDYQVTPNSLVGFALGAGGTNFDLADNYGSGSSDIAQVSIYGRTDFNAAYVAAALATSWNSVSTERSLSIGGDRFTADFDAYDVAGQIETGYRFAMPAIKGLPGDGWLTPYAALQVQAFYAPSYSETAANPASLFALDYDAQTTTTTYTELGARIGRTFLIDQDSLLTLRGRLAWAHDNWSNDTVATNFLSLPGVGFTVVGATPVADSLLVTLGADVQLAGGFSFGASLDGKLASEAQTYAGTGRLSYNW</sequence>
<dbReference type="Pfam" id="PF11999">
    <property type="entry name" value="Ice_binding"/>
    <property type="match status" value="1"/>
</dbReference>
<dbReference type="Gene3D" id="2.40.128.130">
    <property type="entry name" value="Autotransporter beta-domain"/>
    <property type="match status" value="1"/>
</dbReference>
<dbReference type="RefSeq" id="WP_266349673.1">
    <property type="nucleotide sequence ID" value="NZ_JAPKNG010000004.1"/>
</dbReference>
<evidence type="ECO:0000259" key="5">
    <source>
        <dbReference type="PROSITE" id="PS51208"/>
    </source>
</evidence>
<evidence type="ECO:0000256" key="3">
    <source>
        <dbReference type="SAM" id="MobiDB-lite"/>
    </source>
</evidence>
<dbReference type="SUPFAM" id="SSF103515">
    <property type="entry name" value="Autotransporter"/>
    <property type="match status" value="1"/>
</dbReference>
<dbReference type="Proteomes" id="UP001241603">
    <property type="component" value="Unassembled WGS sequence"/>
</dbReference>
<feature type="compositionally biased region" description="Low complexity" evidence="3">
    <location>
        <begin position="241"/>
        <end position="256"/>
    </location>
</feature>
<dbReference type="Pfam" id="PF03797">
    <property type="entry name" value="Autotransporter"/>
    <property type="match status" value="1"/>
</dbReference>
<dbReference type="InterPro" id="IPR005546">
    <property type="entry name" value="Autotransporte_beta"/>
</dbReference>